<accession>A0A2H1K738</accession>
<sequence length="324" mass="36057">METIRMAARHWDHLNPIALGDVAGAERYTLDRRDLTPDLWTEADVDVAETSFSRYIQARAAGDERVIALPIFVMRGFRHRCIITRADSPLDTAESLRGKRIGLTGWGDSGNTWTRAVLREAGVGVADTEWRVGALTADHPVMDRIGSIAVPDNVAATENDEPMMKMLERGALDAVMTPFMPPGFYESGSPFRTLFRNSQQAEAAYFTRVGFIPGIHLIGVRAELAENRRQLQELMDLFTTAKNISAARRNKLLDVTPWHNEALAATTQAIGQDWIPYGWSANKVMIDAFQTELVEQSIIGSCMEASELFPLQLEPSHQLEKVSS</sequence>
<organism evidence="2 3">
    <name type="scientific">Brevibacterium aurantiacum</name>
    <dbReference type="NCBI Taxonomy" id="273384"/>
    <lineage>
        <taxon>Bacteria</taxon>
        <taxon>Bacillati</taxon>
        <taxon>Actinomycetota</taxon>
        <taxon>Actinomycetes</taxon>
        <taxon>Micrococcales</taxon>
        <taxon>Brevibacteriaceae</taxon>
        <taxon>Brevibacterium</taxon>
    </lineage>
</organism>
<dbReference type="RefSeq" id="WP_141322659.1">
    <property type="nucleotide sequence ID" value="NZ_BJME01000015.1"/>
</dbReference>
<dbReference type="SUPFAM" id="SSF53850">
    <property type="entry name" value="Periplasmic binding protein-like II"/>
    <property type="match status" value="1"/>
</dbReference>
<dbReference type="Pfam" id="PF09084">
    <property type="entry name" value="NMT1"/>
    <property type="match status" value="1"/>
</dbReference>
<keyword evidence="3" id="KW-1185">Reference proteome</keyword>
<reference evidence="2" key="1">
    <citation type="submission" date="2017-03" db="EMBL/GenBank/DDBJ databases">
        <authorList>
            <person name="Monnet C."/>
        </authorList>
    </citation>
    <scope>NUCLEOTIDE SEQUENCE [LARGE SCALE GENOMIC DNA]</scope>
    <source>
        <strain evidence="2">ATCC 9175</strain>
    </source>
</reference>
<name>A0A2H1K738_BREAU</name>
<dbReference type="EC" id="4.1.1.55" evidence="2"/>
<dbReference type="EMBL" id="FXZB01000026">
    <property type="protein sequence ID" value="SMX95469.1"/>
    <property type="molecule type" value="Genomic_DNA"/>
</dbReference>
<gene>
    <name evidence="2" type="ORF">BAUR9175_03192</name>
</gene>
<evidence type="ECO:0000259" key="1">
    <source>
        <dbReference type="Pfam" id="PF09084"/>
    </source>
</evidence>
<comment type="caution">
    <text evidence="2">The sequence shown here is derived from an EMBL/GenBank/DDBJ whole genome shotgun (WGS) entry which is preliminary data.</text>
</comment>
<dbReference type="InterPro" id="IPR015168">
    <property type="entry name" value="SsuA/THI5"/>
</dbReference>
<dbReference type="Proteomes" id="UP000234525">
    <property type="component" value="Unassembled WGS sequence"/>
</dbReference>
<feature type="domain" description="SsuA/THI5-like" evidence="1">
    <location>
        <begin position="40"/>
        <end position="142"/>
    </location>
</feature>
<protein>
    <submittedName>
        <fullName evidence="2">4,5-dihydroxyphthalate decarboxylase</fullName>
        <ecNumber evidence="2">4.1.1.55</ecNumber>
    </submittedName>
</protein>
<evidence type="ECO:0000313" key="3">
    <source>
        <dbReference type="Proteomes" id="UP000234525"/>
    </source>
</evidence>
<dbReference type="Gene3D" id="3.40.190.10">
    <property type="entry name" value="Periplasmic binding protein-like II"/>
    <property type="match status" value="2"/>
</dbReference>
<proteinExistence type="predicted"/>
<dbReference type="GO" id="GO:0018796">
    <property type="term" value="F:4,5-dihydroxyphthalate decarboxylase activity"/>
    <property type="evidence" value="ECO:0007669"/>
    <property type="project" value="UniProtKB-EC"/>
</dbReference>
<keyword evidence="2" id="KW-0456">Lyase</keyword>
<evidence type="ECO:0000313" key="2">
    <source>
        <dbReference type="EMBL" id="SMX95469.1"/>
    </source>
</evidence>
<dbReference type="AlphaFoldDB" id="A0A2H1K738"/>